<dbReference type="GO" id="GO:0002189">
    <property type="term" value="C:ribose phosphate diphosphokinase complex"/>
    <property type="evidence" value="ECO:0007669"/>
    <property type="project" value="TreeGrafter"/>
</dbReference>
<dbReference type="InterPro" id="IPR005946">
    <property type="entry name" value="Rib-P_diPkinase"/>
</dbReference>
<dbReference type="SMART" id="SM01400">
    <property type="entry name" value="Pribosyltran_N"/>
    <property type="match status" value="1"/>
</dbReference>
<dbReference type="GO" id="GO:0005737">
    <property type="term" value="C:cytoplasm"/>
    <property type="evidence" value="ECO:0007669"/>
    <property type="project" value="TreeGrafter"/>
</dbReference>
<keyword evidence="7" id="KW-0067">ATP-binding</keyword>
<dbReference type="FunFam" id="3.40.50.2020:FF:000007">
    <property type="entry name" value="Ribose-phosphate pyrophosphokinase"/>
    <property type="match status" value="1"/>
</dbReference>
<evidence type="ECO:0000256" key="7">
    <source>
        <dbReference type="ARBA" id="ARBA00022840"/>
    </source>
</evidence>
<evidence type="ECO:0000256" key="3">
    <source>
        <dbReference type="ARBA" id="ARBA00022723"/>
    </source>
</evidence>
<dbReference type="NCBIfam" id="NF002320">
    <property type="entry name" value="PRK01259.1"/>
    <property type="match status" value="1"/>
</dbReference>
<accession>A0A381QY21</accession>
<evidence type="ECO:0000256" key="9">
    <source>
        <dbReference type="ARBA" id="ARBA00049535"/>
    </source>
</evidence>
<dbReference type="GO" id="GO:0006164">
    <property type="term" value="P:purine nucleotide biosynthetic process"/>
    <property type="evidence" value="ECO:0007669"/>
    <property type="project" value="TreeGrafter"/>
</dbReference>
<dbReference type="Pfam" id="PF14572">
    <property type="entry name" value="Pribosyl_synth"/>
    <property type="match status" value="1"/>
</dbReference>
<dbReference type="CDD" id="cd06223">
    <property type="entry name" value="PRTases_typeI"/>
    <property type="match status" value="1"/>
</dbReference>
<dbReference type="InterPro" id="IPR000836">
    <property type="entry name" value="PRTase_dom"/>
</dbReference>
<dbReference type="InterPro" id="IPR029057">
    <property type="entry name" value="PRTase-like"/>
</dbReference>
<dbReference type="GO" id="GO:0016301">
    <property type="term" value="F:kinase activity"/>
    <property type="evidence" value="ECO:0007669"/>
    <property type="project" value="UniProtKB-KW"/>
</dbReference>
<dbReference type="GO" id="GO:0006015">
    <property type="term" value="P:5-phosphoribose 1-diphosphate biosynthetic process"/>
    <property type="evidence" value="ECO:0007669"/>
    <property type="project" value="TreeGrafter"/>
</dbReference>
<gene>
    <name evidence="11" type="ORF">METZ01_LOCUS35451</name>
</gene>
<evidence type="ECO:0000313" key="11">
    <source>
        <dbReference type="EMBL" id="SUZ82597.1"/>
    </source>
</evidence>
<protein>
    <recommendedName>
        <fullName evidence="1">ribose-phosphate diphosphokinase</fullName>
        <ecNumber evidence="1">2.7.6.1</ecNumber>
    </recommendedName>
</protein>
<dbReference type="EC" id="2.7.6.1" evidence="1"/>
<dbReference type="SUPFAM" id="SSF53271">
    <property type="entry name" value="PRTase-like"/>
    <property type="match status" value="1"/>
</dbReference>
<feature type="domain" description="Ribose-phosphate pyrophosphokinase N-terminal" evidence="10">
    <location>
        <begin position="5"/>
        <end position="121"/>
    </location>
</feature>
<dbReference type="GO" id="GO:0000287">
    <property type="term" value="F:magnesium ion binding"/>
    <property type="evidence" value="ECO:0007669"/>
    <property type="project" value="InterPro"/>
</dbReference>
<keyword evidence="2" id="KW-0808">Transferase</keyword>
<dbReference type="GO" id="GO:0004749">
    <property type="term" value="F:ribose phosphate diphosphokinase activity"/>
    <property type="evidence" value="ECO:0007669"/>
    <property type="project" value="UniProtKB-EC"/>
</dbReference>
<keyword evidence="4" id="KW-0545">Nucleotide biosynthesis</keyword>
<dbReference type="EMBL" id="UINC01001515">
    <property type="protein sequence ID" value="SUZ82597.1"/>
    <property type="molecule type" value="Genomic_DNA"/>
</dbReference>
<organism evidence="11">
    <name type="scientific">marine metagenome</name>
    <dbReference type="NCBI Taxonomy" id="408172"/>
    <lineage>
        <taxon>unclassified sequences</taxon>
        <taxon>metagenomes</taxon>
        <taxon>ecological metagenomes</taxon>
    </lineage>
</organism>
<sequence>MANDIKIIAGTSHPALAKDISNHLGVPLCETEIIRFGNENILFQSLENVRESDVFVIQTSSPPVSDFLVELLIIIDALKHASARRVTAVLPYFPYARSDKKDRPRISITARLIADLLETAGADRVLTMNLHSPQVGGFFRIPVDQLNATPVVCDRLRETTAMENSVLVAGDVSEAKDLGDYANRLNLPIAVVDKRRVDDSENPQAVALIGDVDGKNGLIIDDEIASGGTMIEAARFIGSQGATRVEAAAVHPVLSGNAIRRIEDSPIERLVVTDTIPLPTDTTSEKIEVVSVAHLFADAIQAIHTGESVSSLFT</sequence>
<evidence type="ECO:0000256" key="4">
    <source>
        <dbReference type="ARBA" id="ARBA00022727"/>
    </source>
</evidence>
<keyword evidence="8" id="KW-0460">Magnesium</keyword>
<evidence type="ECO:0000256" key="8">
    <source>
        <dbReference type="ARBA" id="ARBA00022842"/>
    </source>
</evidence>
<keyword evidence="5" id="KW-0547">Nucleotide-binding</keyword>
<dbReference type="PANTHER" id="PTHR10210:SF32">
    <property type="entry name" value="RIBOSE-PHOSPHATE PYROPHOSPHOKINASE 2"/>
    <property type="match status" value="1"/>
</dbReference>
<keyword evidence="3" id="KW-0479">Metal-binding</keyword>
<reference evidence="11" key="1">
    <citation type="submission" date="2018-05" db="EMBL/GenBank/DDBJ databases">
        <authorList>
            <person name="Lanie J.A."/>
            <person name="Ng W.-L."/>
            <person name="Kazmierczak K.M."/>
            <person name="Andrzejewski T.M."/>
            <person name="Davidsen T.M."/>
            <person name="Wayne K.J."/>
            <person name="Tettelin H."/>
            <person name="Glass J.I."/>
            <person name="Rusch D."/>
            <person name="Podicherti R."/>
            <person name="Tsui H.-C.T."/>
            <person name="Winkler M.E."/>
        </authorList>
    </citation>
    <scope>NUCLEOTIDE SEQUENCE</scope>
</reference>
<dbReference type="AlphaFoldDB" id="A0A381QY21"/>
<keyword evidence="6" id="KW-0418">Kinase</keyword>
<proteinExistence type="predicted"/>
<dbReference type="PANTHER" id="PTHR10210">
    <property type="entry name" value="RIBOSE-PHOSPHATE DIPHOSPHOKINASE FAMILY MEMBER"/>
    <property type="match status" value="1"/>
</dbReference>
<dbReference type="Pfam" id="PF13793">
    <property type="entry name" value="Pribosyltran_N"/>
    <property type="match status" value="1"/>
</dbReference>
<dbReference type="Gene3D" id="3.40.50.2020">
    <property type="match status" value="2"/>
</dbReference>
<dbReference type="GO" id="GO:0005524">
    <property type="term" value="F:ATP binding"/>
    <property type="evidence" value="ECO:0007669"/>
    <property type="project" value="UniProtKB-KW"/>
</dbReference>
<dbReference type="NCBIfam" id="TIGR01251">
    <property type="entry name" value="ribP_PPkin"/>
    <property type="match status" value="1"/>
</dbReference>
<dbReference type="InterPro" id="IPR029099">
    <property type="entry name" value="Pribosyltran_N"/>
</dbReference>
<evidence type="ECO:0000256" key="6">
    <source>
        <dbReference type="ARBA" id="ARBA00022777"/>
    </source>
</evidence>
<evidence type="ECO:0000256" key="2">
    <source>
        <dbReference type="ARBA" id="ARBA00022679"/>
    </source>
</evidence>
<evidence type="ECO:0000259" key="10">
    <source>
        <dbReference type="Pfam" id="PF13793"/>
    </source>
</evidence>
<evidence type="ECO:0000256" key="5">
    <source>
        <dbReference type="ARBA" id="ARBA00022741"/>
    </source>
</evidence>
<evidence type="ECO:0000256" key="1">
    <source>
        <dbReference type="ARBA" id="ARBA00013247"/>
    </source>
</evidence>
<name>A0A381QY21_9ZZZZ</name>
<comment type="catalytic activity">
    <reaction evidence="9">
        <text>D-ribose 5-phosphate + ATP = 5-phospho-alpha-D-ribose 1-diphosphate + AMP + H(+)</text>
        <dbReference type="Rhea" id="RHEA:15609"/>
        <dbReference type="ChEBI" id="CHEBI:15378"/>
        <dbReference type="ChEBI" id="CHEBI:30616"/>
        <dbReference type="ChEBI" id="CHEBI:58017"/>
        <dbReference type="ChEBI" id="CHEBI:78346"/>
        <dbReference type="ChEBI" id="CHEBI:456215"/>
        <dbReference type="EC" id="2.7.6.1"/>
    </reaction>
</comment>